<dbReference type="PANTHER" id="PTHR30065">
    <property type="entry name" value="FLAGELLAR BIOSYNTHETIC PROTEIN FLIR"/>
    <property type="match status" value="1"/>
</dbReference>
<dbReference type="GO" id="GO:0005886">
    <property type="term" value="C:plasma membrane"/>
    <property type="evidence" value="ECO:0007669"/>
    <property type="project" value="UniProtKB-SubCell"/>
</dbReference>
<sequence>MATLMQYIPILALCMMRPLGMMIMLPLFKGGAMGSGLIRNTLVLMFALPIIPMMQAHPVDFAAKPLTELTFIYGEELLIGLIVGFCAAIPFWAIDMAGFVIDTMRGASMSTVLNPLMGLQSSVFGMFFTQILGVLFLVSGGFNALLTALYQSYTVLPPESALSFNQDLLSFISQQWQMMSDMCLSFALPAMVVMIMVDVALGLVNRSVEQLNVFFLSMPIKSILVVFLLLVSMHFALSHYLNQINQFESNISTLFQLFKG</sequence>
<feature type="transmembrane region" description="Helical" evidence="7">
    <location>
        <begin position="6"/>
        <end position="25"/>
    </location>
</feature>
<dbReference type="InterPro" id="IPR006304">
    <property type="entry name" value="T3SS_SpaR/YscT"/>
</dbReference>
<dbReference type="AlphaFoldDB" id="A0A1V0I7U5"/>
<protein>
    <submittedName>
        <fullName evidence="8">Type III secretion protein</fullName>
    </submittedName>
</protein>
<organism evidence="8">
    <name type="scientific">Vibrio coralliilyticus</name>
    <dbReference type="NCBI Taxonomy" id="190893"/>
    <lineage>
        <taxon>Bacteria</taxon>
        <taxon>Pseudomonadati</taxon>
        <taxon>Pseudomonadota</taxon>
        <taxon>Gammaproteobacteria</taxon>
        <taxon>Vibrionales</taxon>
        <taxon>Vibrionaceae</taxon>
        <taxon>Vibrio</taxon>
    </lineage>
</organism>
<evidence type="ECO:0000256" key="6">
    <source>
        <dbReference type="ARBA" id="ARBA00023136"/>
    </source>
</evidence>
<proteinExistence type="inferred from homology"/>
<feature type="transmembrane region" description="Helical" evidence="7">
    <location>
        <begin position="186"/>
        <end position="204"/>
    </location>
</feature>
<keyword evidence="5 7" id="KW-1133">Transmembrane helix</keyword>
<gene>
    <name evidence="8" type="ORF">TW71_00595</name>
</gene>
<keyword evidence="3 7" id="KW-1003">Cell membrane</keyword>
<dbReference type="GO" id="GO:0006605">
    <property type="term" value="P:protein targeting"/>
    <property type="evidence" value="ECO:0007669"/>
    <property type="project" value="UniProtKB-UniRule"/>
</dbReference>
<feature type="transmembrane region" description="Helical" evidence="7">
    <location>
        <begin position="77"/>
        <end position="101"/>
    </location>
</feature>
<dbReference type="PRINTS" id="PR00953">
    <property type="entry name" value="TYPE3IMRPROT"/>
</dbReference>
<feature type="transmembrane region" description="Helical" evidence="7">
    <location>
        <begin position="37"/>
        <end position="57"/>
    </location>
</feature>
<evidence type="ECO:0000256" key="3">
    <source>
        <dbReference type="ARBA" id="ARBA00022475"/>
    </source>
</evidence>
<dbReference type="Pfam" id="PF01311">
    <property type="entry name" value="Bac_export_1"/>
    <property type="match status" value="1"/>
</dbReference>
<dbReference type="RefSeq" id="WP_038159312.1">
    <property type="nucleotide sequence ID" value="NZ_CP009264.1"/>
</dbReference>
<dbReference type="NCBIfam" id="TIGR01401">
    <property type="entry name" value="fliR_like_III"/>
    <property type="match status" value="1"/>
</dbReference>
<dbReference type="PANTHER" id="PTHR30065:SF7">
    <property type="entry name" value="SECRETION SYSTEM APPARATUS PROTEIN SSAT"/>
    <property type="match status" value="1"/>
</dbReference>
<feature type="transmembrane region" description="Helical" evidence="7">
    <location>
        <begin position="211"/>
        <end position="237"/>
    </location>
</feature>
<evidence type="ECO:0000256" key="7">
    <source>
        <dbReference type="RuleBase" id="RU362072"/>
    </source>
</evidence>
<dbReference type="STRING" id="190893.BA953_00950"/>
<feature type="transmembrane region" description="Helical" evidence="7">
    <location>
        <begin position="122"/>
        <end position="150"/>
    </location>
</feature>
<evidence type="ECO:0000256" key="1">
    <source>
        <dbReference type="ARBA" id="ARBA00004651"/>
    </source>
</evidence>
<comment type="similarity">
    <text evidence="2 7">Belongs to the FliR/MopE/SpaR family.</text>
</comment>
<name>A0A1V0I7U5_9VIBR</name>
<dbReference type="InterPro" id="IPR002010">
    <property type="entry name" value="T3SS_IM_R"/>
</dbReference>
<comment type="caution">
    <text evidence="8">The sequence shown here is derived from an EMBL/GenBank/DDBJ whole genome shotgun (WGS) entry which is preliminary data.</text>
</comment>
<dbReference type="KEGG" id="vct:JV59_31155"/>
<reference evidence="8" key="1">
    <citation type="journal article" date="2015" name="BMC Genomics">
        <title>Genome mining reveals unlocked bioactive potential of marine Gram-negative bacteria.</title>
        <authorList>
            <person name="Machado H."/>
            <person name="Sonnenschein E.C."/>
            <person name="Melchiorsen J."/>
            <person name="Gram L."/>
        </authorList>
    </citation>
    <scope>NUCLEOTIDE SEQUENCE</scope>
    <source>
        <strain evidence="8">S2052</strain>
    </source>
</reference>
<evidence type="ECO:0000256" key="5">
    <source>
        <dbReference type="ARBA" id="ARBA00022989"/>
    </source>
</evidence>
<evidence type="ECO:0000313" key="8">
    <source>
        <dbReference type="EMBL" id="KJY77563.1"/>
    </source>
</evidence>
<keyword evidence="4 7" id="KW-0812">Transmembrane</keyword>
<accession>A0A1V0I7U5</accession>
<evidence type="ECO:0000256" key="4">
    <source>
        <dbReference type="ARBA" id="ARBA00022692"/>
    </source>
</evidence>
<dbReference type="EMBL" id="JXXR01000001">
    <property type="protein sequence ID" value="KJY77563.1"/>
    <property type="molecule type" value="Genomic_DNA"/>
</dbReference>
<keyword evidence="6 7" id="KW-0472">Membrane</keyword>
<comment type="subcellular location">
    <subcellularLocation>
        <location evidence="1 7">Cell membrane</location>
        <topology evidence="1 7">Multi-pass membrane protein</topology>
    </subcellularLocation>
</comment>
<evidence type="ECO:0000256" key="2">
    <source>
        <dbReference type="ARBA" id="ARBA00009772"/>
    </source>
</evidence>